<dbReference type="InterPro" id="IPR036388">
    <property type="entry name" value="WH-like_DNA-bd_sf"/>
</dbReference>
<evidence type="ECO:0000256" key="4">
    <source>
        <dbReference type="NCBIfam" id="TIGR02404"/>
    </source>
</evidence>
<organism evidence="7 9">
    <name type="scientific">Staphylococcus nepalensis</name>
    <dbReference type="NCBI Taxonomy" id="214473"/>
    <lineage>
        <taxon>Bacteria</taxon>
        <taxon>Bacillati</taxon>
        <taxon>Bacillota</taxon>
        <taxon>Bacilli</taxon>
        <taxon>Bacillales</taxon>
        <taxon>Staphylococcaceae</taxon>
        <taxon>Staphylococcus</taxon>
    </lineage>
</organism>
<dbReference type="InterPro" id="IPR000524">
    <property type="entry name" value="Tscrpt_reg_HTH_GntR"/>
</dbReference>
<protein>
    <recommendedName>
        <fullName evidence="4">Trehalose operon repressor</fullName>
    </recommendedName>
</protein>
<keyword evidence="1" id="KW-0805">Transcription regulation</keyword>
<dbReference type="AlphaFoldDB" id="A0A291JNW9"/>
<dbReference type="KEGG" id="snl:BJD96_12755"/>
<evidence type="ECO:0000313" key="9">
    <source>
        <dbReference type="Proteomes" id="UP000240400"/>
    </source>
</evidence>
<evidence type="ECO:0000313" key="8">
    <source>
        <dbReference type="EMBL" id="SUM56140.1"/>
    </source>
</evidence>
<dbReference type="PRINTS" id="PR00035">
    <property type="entry name" value="HTHGNTR"/>
</dbReference>
<name>A0A291JNW9_9STAP</name>
<reference evidence="6 11" key="4">
    <citation type="submission" date="2021-03" db="EMBL/GenBank/DDBJ databases">
        <title>Staphylococci and Mammaliicocci in bats.</title>
        <authorList>
            <person name="Fountain K."/>
        </authorList>
    </citation>
    <scope>NUCLEOTIDE SEQUENCE [LARGE SCALE GENOMIC DNA]</scope>
    <source>
        <strain evidence="6 11">18_1_E_SW</strain>
    </source>
</reference>
<dbReference type="SUPFAM" id="SSF64288">
    <property type="entry name" value="Chorismate lyase-like"/>
    <property type="match status" value="1"/>
</dbReference>
<evidence type="ECO:0000256" key="3">
    <source>
        <dbReference type="ARBA" id="ARBA00023163"/>
    </source>
</evidence>
<dbReference type="InterPro" id="IPR036390">
    <property type="entry name" value="WH_DNA-bd_sf"/>
</dbReference>
<dbReference type="PANTHER" id="PTHR44846:SF12">
    <property type="entry name" value="HTH-TYPE TRANSCRIPTIONAL REGULATOR TRER"/>
    <property type="match status" value="1"/>
</dbReference>
<keyword evidence="2" id="KW-0238">DNA-binding</keyword>
<dbReference type="Gene3D" id="1.10.10.10">
    <property type="entry name" value="Winged helix-like DNA-binding domain superfamily/Winged helix DNA-binding domain"/>
    <property type="match status" value="1"/>
</dbReference>
<dbReference type="Gene3D" id="3.40.1410.10">
    <property type="entry name" value="Chorismate lyase-like"/>
    <property type="match status" value="1"/>
</dbReference>
<evidence type="ECO:0000313" key="6">
    <source>
        <dbReference type="EMBL" id="MBO1227678.1"/>
    </source>
</evidence>
<proteinExistence type="predicted"/>
<dbReference type="GO" id="GO:0045892">
    <property type="term" value="P:negative regulation of DNA-templated transcription"/>
    <property type="evidence" value="ECO:0007669"/>
    <property type="project" value="TreeGrafter"/>
</dbReference>
<dbReference type="EMBL" id="UHDS01000001">
    <property type="protein sequence ID" value="SUM56140.1"/>
    <property type="molecule type" value="Genomic_DNA"/>
</dbReference>
<dbReference type="NCBIfam" id="TIGR02404">
    <property type="entry name" value="trehalos_R_Bsub"/>
    <property type="match status" value="1"/>
</dbReference>
<reference evidence="7" key="2">
    <citation type="submission" date="2018-03" db="EMBL/GenBank/DDBJ databases">
        <authorList>
            <person name="Keele B.F."/>
        </authorList>
    </citation>
    <scope>NUCLEOTIDE SEQUENCE</scope>
    <source>
        <strain evidence="7">SNUC 4337</strain>
    </source>
</reference>
<dbReference type="Pfam" id="PF07702">
    <property type="entry name" value="UTRA"/>
    <property type="match status" value="1"/>
</dbReference>
<dbReference type="InterPro" id="IPR050679">
    <property type="entry name" value="Bact_HTH_transcr_reg"/>
</dbReference>
<reference evidence="8 10" key="3">
    <citation type="submission" date="2018-06" db="EMBL/GenBank/DDBJ databases">
        <authorList>
            <consortium name="Pathogen Informatics"/>
            <person name="Doyle S."/>
        </authorList>
    </citation>
    <scope>NUCLEOTIDE SEQUENCE [LARGE SCALE GENOMIC DNA]</scope>
    <source>
        <strain evidence="8 10">NCTC13834</strain>
    </source>
</reference>
<evidence type="ECO:0000313" key="11">
    <source>
        <dbReference type="Proteomes" id="UP000664081"/>
    </source>
</evidence>
<evidence type="ECO:0000259" key="5">
    <source>
        <dbReference type="PROSITE" id="PS50949"/>
    </source>
</evidence>
<dbReference type="SUPFAM" id="SSF46785">
    <property type="entry name" value="Winged helix' DNA-binding domain"/>
    <property type="match status" value="1"/>
</dbReference>
<dbReference type="RefSeq" id="WP_096810979.1">
    <property type="nucleotide sequence ID" value="NZ_BMCF01000003.1"/>
</dbReference>
<dbReference type="SMART" id="SM00866">
    <property type="entry name" value="UTRA"/>
    <property type="match status" value="1"/>
</dbReference>
<dbReference type="Proteomes" id="UP000240400">
    <property type="component" value="Unassembled WGS sequence"/>
</dbReference>
<dbReference type="InterPro" id="IPR028978">
    <property type="entry name" value="Chorismate_lyase_/UTRA_dom_sf"/>
</dbReference>
<dbReference type="CDD" id="cd07377">
    <property type="entry name" value="WHTH_GntR"/>
    <property type="match status" value="1"/>
</dbReference>
<dbReference type="EMBL" id="PZHR01000041">
    <property type="protein sequence ID" value="PTK58634.1"/>
    <property type="molecule type" value="Genomic_DNA"/>
</dbReference>
<dbReference type="GO" id="GO:0003677">
    <property type="term" value="F:DNA binding"/>
    <property type="evidence" value="ECO:0007669"/>
    <property type="project" value="UniProtKB-UniRule"/>
</dbReference>
<keyword evidence="3" id="KW-0804">Transcription</keyword>
<keyword evidence="11" id="KW-1185">Reference proteome</keyword>
<dbReference type="PROSITE" id="PS50949">
    <property type="entry name" value="HTH_GNTR"/>
    <property type="match status" value="1"/>
</dbReference>
<dbReference type="Pfam" id="PF00392">
    <property type="entry name" value="GntR"/>
    <property type="match status" value="1"/>
</dbReference>
<dbReference type="GeneID" id="66777929"/>
<evidence type="ECO:0000256" key="2">
    <source>
        <dbReference type="ARBA" id="ARBA00023125"/>
    </source>
</evidence>
<reference evidence="7 9" key="1">
    <citation type="journal article" date="2016" name="Front. Microbiol.">
        <title>Comprehensive Phylogenetic Analysis of Bovine Non-aureus Staphylococci Species Based on Whole-Genome Sequencing.</title>
        <authorList>
            <person name="Naushad S."/>
            <person name="Barkema H.W."/>
            <person name="Luby C."/>
            <person name="Condas L.A."/>
            <person name="Nobrega D.B."/>
            <person name="Carson D.A."/>
            <person name="De Buck J."/>
        </authorList>
    </citation>
    <scope>NUCLEOTIDE SEQUENCE [LARGE SCALE GENOMIC DNA]</scope>
    <source>
        <strain evidence="7 9">SNUC 4337</strain>
    </source>
</reference>
<evidence type="ECO:0000313" key="10">
    <source>
        <dbReference type="Proteomes" id="UP000254412"/>
    </source>
</evidence>
<gene>
    <name evidence="7" type="primary">treR</name>
    <name evidence="8" type="synonym">treR_2</name>
    <name evidence="7" type="ORF">BUZ61_08555</name>
    <name evidence="6" type="ORF">J3T88_10235</name>
    <name evidence="8" type="ORF">NCTC13834_02544</name>
</gene>
<evidence type="ECO:0000256" key="1">
    <source>
        <dbReference type="ARBA" id="ARBA00023015"/>
    </source>
</evidence>
<dbReference type="GO" id="GO:0003700">
    <property type="term" value="F:DNA-binding transcription factor activity"/>
    <property type="evidence" value="ECO:0007669"/>
    <property type="project" value="UniProtKB-UniRule"/>
</dbReference>
<dbReference type="PANTHER" id="PTHR44846">
    <property type="entry name" value="MANNOSYL-D-GLYCERATE TRANSPORT/METABOLISM SYSTEM REPRESSOR MNGR-RELATED"/>
    <property type="match status" value="1"/>
</dbReference>
<dbReference type="InterPro" id="IPR011663">
    <property type="entry name" value="UTRA"/>
</dbReference>
<dbReference type="OrthoDB" id="9816541at2"/>
<dbReference type="InterPro" id="IPR012770">
    <property type="entry name" value="TreR"/>
</dbReference>
<dbReference type="Proteomes" id="UP000254412">
    <property type="component" value="Unassembled WGS sequence"/>
</dbReference>
<sequence length="242" mass="27925">MTKKKFISIYENLRADIIESKLPYGAQLPSENELVIDYSASRETVRKALNLLVRDGMIQKIRGKGSVVIYQGVTEFPFANLTSFREVQRGLGLSHETDVRLLESVSASDFPEVKKALNLRSSTKLWHIIRTRKLDNRVKIIDEDYLVKDIVPDITLDIAKDSLYHYIEQILKLEISYSNKSITFESFGNLEYEVFGDVTPPYTATVRGIVHLKDTSKFQYNISKHLATEFKFNDFSRRHKIL</sequence>
<feature type="domain" description="HTH gntR-type" evidence="5">
    <location>
        <begin position="3"/>
        <end position="71"/>
    </location>
</feature>
<evidence type="ECO:0000313" key="7">
    <source>
        <dbReference type="EMBL" id="PTK58634.1"/>
    </source>
</evidence>
<accession>A0A291JNW9</accession>
<dbReference type="EMBL" id="JAFNLT010000008">
    <property type="protein sequence ID" value="MBO1227678.1"/>
    <property type="molecule type" value="Genomic_DNA"/>
</dbReference>
<dbReference type="Proteomes" id="UP000664081">
    <property type="component" value="Unassembled WGS sequence"/>
</dbReference>
<dbReference type="SMART" id="SM00345">
    <property type="entry name" value="HTH_GNTR"/>
    <property type="match status" value="1"/>
</dbReference>